<evidence type="ECO:0000313" key="8">
    <source>
        <dbReference type="EMBL" id="MBC3808822.1"/>
    </source>
</evidence>
<sequence length="537" mass="56648">MKLRNFSIGLRLSLGFGITLLAAAGMLVAALYSLGASRTALIDSLQRANLQQDLAVEMRDNLLSSAVSVRNMGLQTDTVELQKDEAEAKRYRSQYLMAKTKLESLGLSNQEKALFARLADIDKQMDIFFKDAVDLAAQFNTEQSAAVITKKIDPLSVKASAELAAFIGMQKQRRVEVTEQTNASNRSTVLAISITGVFMLVVAAYLAWRMTVSITQPLGSALEATARVASGDLVSDIDVEGSDEAAQLLSGMRDMRDGLSKMVGEVRECAESISTGSSEIAAGNSNLSQRTETQASNLEETAASMEELNSTVKTNAETAREANKLASAASDAAVNGGVVVGQVVATMQEITGASKKIADIIGVIDGIAFQTNILALNAAVEAARAGEQGRGFAVVASEVRSLAGRSAEAAKEIKNLIGASVEKIEAGSRLVGSAGNAMDDIVTRVKQVAGLIGEISATAHEQTIGIEQINQAITELDDVTQQNAALVEEAAAAAESLNQQAARMVEVVSVFKLASGTVIQRATAMRPMTNVNTRQLT</sequence>
<feature type="transmembrane region" description="Helical" evidence="5">
    <location>
        <begin position="189"/>
        <end position="208"/>
    </location>
</feature>
<dbReference type="PROSITE" id="PS50885">
    <property type="entry name" value="HAMP"/>
    <property type="match status" value="1"/>
</dbReference>
<dbReference type="Pfam" id="PF00672">
    <property type="entry name" value="HAMP"/>
    <property type="match status" value="1"/>
</dbReference>
<dbReference type="PRINTS" id="PR00260">
    <property type="entry name" value="CHEMTRNSDUCR"/>
</dbReference>
<accession>A0ABR6X7D7</accession>
<evidence type="ECO:0000259" key="7">
    <source>
        <dbReference type="PROSITE" id="PS50885"/>
    </source>
</evidence>
<keyword evidence="4" id="KW-0175">Coiled coil</keyword>
<reference evidence="8 9" key="1">
    <citation type="submission" date="2020-08" db="EMBL/GenBank/DDBJ databases">
        <title>Novel species isolated from subtropical streams in China.</title>
        <authorList>
            <person name="Lu H."/>
        </authorList>
    </citation>
    <scope>NUCLEOTIDE SEQUENCE [LARGE SCALE GENOMIC DNA]</scope>
    <source>
        <strain evidence="8 9">KACC 16656</strain>
    </source>
</reference>
<name>A0ABR6X7D7_9BURK</name>
<dbReference type="EMBL" id="JACOFW010000020">
    <property type="protein sequence ID" value="MBC3808822.1"/>
    <property type="molecule type" value="Genomic_DNA"/>
</dbReference>
<evidence type="ECO:0000259" key="6">
    <source>
        <dbReference type="PROSITE" id="PS50111"/>
    </source>
</evidence>
<organism evidence="8 9">
    <name type="scientific">Undibacterium seohonense</name>
    <dbReference type="NCBI Taxonomy" id="1344950"/>
    <lineage>
        <taxon>Bacteria</taxon>
        <taxon>Pseudomonadati</taxon>
        <taxon>Pseudomonadota</taxon>
        <taxon>Betaproteobacteria</taxon>
        <taxon>Burkholderiales</taxon>
        <taxon>Oxalobacteraceae</taxon>
        <taxon>Undibacterium</taxon>
    </lineage>
</organism>
<dbReference type="Proteomes" id="UP000648257">
    <property type="component" value="Unassembled WGS sequence"/>
</dbReference>
<dbReference type="InterPro" id="IPR051310">
    <property type="entry name" value="MCP_chemotaxis"/>
</dbReference>
<comment type="caution">
    <text evidence="8">The sequence shown here is derived from an EMBL/GenBank/DDBJ whole genome shotgun (WGS) entry which is preliminary data.</text>
</comment>
<evidence type="ECO:0000256" key="4">
    <source>
        <dbReference type="SAM" id="Coils"/>
    </source>
</evidence>
<feature type="domain" description="Methyl-accepting transducer" evidence="6">
    <location>
        <begin position="269"/>
        <end position="498"/>
    </location>
</feature>
<protein>
    <submittedName>
        <fullName evidence="8">HAMP domain-containing protein</fullName>
    </submittedName>
</protein>
<dbReference type="SMART" id="SM00304">
    <property type="entry name" value="HAMP"/>
    <property type="match status" value="1"/>
</dbReference>
<keyword evidence="5" id="KW-0812">Transmembrane</keyword>
<dbReference type="SMART" id="SM00283">
    <property type="entry name" value="MA"/>
    <property type="match status" value="1"/>
</dbReference>
<evidence type="ECO:0000256" key="2">
    <source>
        <dbReference type="ARBA" id="ARBA00029447"/>
    </source>
</evidence>
<feature type="transmembrane region" description="Helical" evidence="5">
    <location>
        <begin position="12"/>
        <end position="34"/>
    </location>
</feature>
<feature type="coiled-coil region" evidence="4">
    <location>
        <begin position="469"/>
        <end position="507"/>
    </location>
</feature>
<dbReference type="PANTHER" id="PTHR43531">
    <property type="entry name" value="PROTEIN ICFG"/>
    <property type="match status" value="1"/>
</dbReference>
<dbReference type="PANTHER" id="PTHR43531:SF14">
    <property type="entry name" value="METHYL-ACCEPTING CHEMOTAXIS PROTEIN I-RELATED"/>
    <property type="match status" value="1"/>
</dbReference>
<dbReference type="CDD" id="cd06225">
    <property type="entry name" value="HAMP"/>
    <property type="match status" value="1"/>
</dbReference>
<dbReference type="InterPro" id="IPR004089">
    <property type="entry name" value="MCPsignal_dom"/>
</dbReference>
<evidence type="ECO:0000256" key="1">
    <source>
        <dbReference type="ARBA" id="ARBA00022481"/>
    </source>
</evidence>
<evidence type="ECO:0000256" key="3">
    <source>
        <dbReference type="PROSITE-ProRule" id="PRU00284"/>
    </source>
</evidence>
<proteinExistence type="inferred from homology"/>
<dbReference type="Gene3D" id="1.10.287.950">
    <property type="entry name" value="Methyl-accepting chemotaxis protein"/>
    <property type="match status" value="1"/>
</dbReference>
<evidence type="ECO:0000313" key="9">
    <source>
        <dbReference type="Proteomes" id="UP000648257"/>
    </source>
</evidence>
<dbReference type="SUPFAM" id="SSF58104">
    <property type="entry name" value="Methyl-accepting chemotaxis protein (MCP) signaling domain"/>
    <property type="match status" value="1"/>
</dbReference>
<dbReference type="InterPro" id="IPR004090">
    <property type="entry name" value="Chemotax_Me-accpt_rcpt"/>
</dbReference>
<keyword evidence="5" id="KW-1133">Transmembrane helix</keyword>
<keyword evidence="1" id="KW-0488">Methylation</keyword>
<evidence type="ECO:0000256" key="5">
    <source>
        <dbReference type="SAM" id="Phobius"/>
    </source>
</evidence>
<dbReference type="PROSITE" id="PS50111">
    <property type="entry name" value="CHEMOTAXIS_TRANSDUC_2"/>
    <property type="match status" value="1"/>
</dbReference>
<keyword evidence="3" id="KW-0807">Transducer</keyword>
<keyword evidence="5" id="KW-0472">Membrane</keyword>
<feature type="domain" description="HAMP" evidence="7">
    <location>
        <begin position="212"/>
        <end position="264"/>
    </location>
</feature>
<gene>
    <name evidence="8" type="ORF">H8K52_15880</name>
</gene>
<dbReference type="InterPro" id="IPR003660">
    <property type="entry name" value="HAMP_dom"/>
</dbReference>
<comment type="similarity">
    <text evidence="2">Belongs to the methyl-accepting chemotaxis (MCP) protein family.</text>
</comment>
<dbReference type="Pfam" id="PF00015">
    <property type="entry name" value="MCPsignal"/>
    <property type="match status" value="1"/>
</dbReference>
<dbReference type="RefSeq" id="WP_186923888.1">
    <property type="nucleotide sequence ID" value="NZ_JACOFW010000020.1"/>
</dbReference>
<dbReference type="CDD" id="cd11386">
    <property type="entry name" value="MCP_signal"/>
    <property type="match status" value="1"/>
</dbReference>
<keyword evidence="9" id="KW-1185">Reference proteome</keyword>